<feature type="transmembrane region" description="Helical" evidence="1">
    <location>
        <begin position="36"/>
        <end position="56"/>
    </location>
</feature>
<dbReference type="Proteomes" id="UP000315010">
    <property type="component" value="Unassembled WGS sequence"/>
</dbReference>
<protein>
    <recommendedName>
        <fullName evidence="4">Oligosaccharide repeat unit polymerase</fullName>
    </recommendedName>
</protein>
<dbReference type="EMBL" id="SJPJ01000001">
    <property type="protein sequence ID" value="TWT83866.1"/>
    <property type="molecule type" value="Genomic_DNA"/>
</dbReference>
<reference evidence="2 3" key="1">
    <citation type="submission" date="2019-02" db="EMBL/GenBank/DDBJ databases">
        <title>Deep-cultivation of Planctomycetes and their phenomic and genomic characterization uncovers novel biology.</title>
        <authorList>
            <person name="Wiegand S."/>
            <person name="Jogler M."/>
            <person name="Boedeker C."/>
            <person name="Pinto D."/>
            <person name="Vollmers J."/>
            <person name="Rivas-Marin E."/>
            <person name="Kohn T."/>
            <person name="Peeters S.H."/>
            <person name="Heuer A."/>
            <person name="Rast P."/>
            <person name="Oberbeckmann S."/>
            <person name="Bunk B."/>
            <person name="Jeske O."/>
            <person name="Meyerdierks A."/>
            <person name="Storesund J.E."/>
            <person name="Kallscheuer N."/>
            <person name="Luecker S."/>
            <person name="Lage O.M."/>
            <person name="Pohl T."/>
            <person name="Merkel B.J."/>
            <person name="Hornburger P."/>
            <person name="Mueller R.-W."/>
            <person name="Bruemmer F."/>
            <person name="Labrenz M."/>
            <person name="Spormann A.M."/>
            <person name="Op Den Camp H."/>
            <person name="Overmann J."/>
            <person name="Amann R."/>
            <person name="Jetten M.S.M."/>
            <person name="Mascher T."/>
            <person name="Medema M.H."/>
            <person name="Devos D.P."/>
            <person name="Kaster A.-K."/>
            <person name="Ovreas L."/>
            <person name="Rohde M."/>
            <person name="Galperin M.Y."/>
            <person name="Jogler C."/>
        </authorList>
    </citation>
    <scope>NUCLEOTIDE SEQUENCE [LARGE SCALE GENOMIC DNA]</scope>
    <source>
        <strain evidence="2 3">CA13</strain>
    </source>
</reference>
<dbReference type="OrthoDB" id="275020at2"/>
<dbReference type="RefSeq" id="WP_146401293.1">
    <property type="nucleotide sequence ID" value="NZ_SJPJ01000001.1"/>
</dbReference>
<keyword evidence="1" id="KW-1133">Transmembrane helix</keyword>
<feature type="transmembrane region" description="Helical" evidence="1">
    <location>
        <begin position="361"/>
        <end position="380"/>
    </location>
</feature>
<evidence type="ECO:0000256" key="1">
    <source>
        <dbReference type="SAM" id="Phobius"/>
    </source>
</evidence>
<feature type="transmembrane region" description="Helical" evidence="1">
    <location>
        <begin position="6"/>
        <end position="24"/>
    </location>
</feature>
<feature type="transmembrane region" description="Helical" evidence="1">
    <location>
        <begin position="226"/>
        <end position="243"/>
    </location>
</feature>
<sequence>MFVAQLLFVFSILFIAWCVHEIVTPFLRQQAHLLRFYTLFLSGSIVFVGVAAIDVALNPRAFLLNHILPNISEESFYLFMLAVLVFFTVMRFSYKRALNRSRLPAKIFGFFPGESDRAKRVLFWFFATVVVLSFFASVHPILGYLSAIASFNCIVLMTVLVVHEVIVRQKTEHWITFLVVFTVCLVLSMTRGSGRRDMVACLSTIPVVIYFYRARVLHPPRVIRNVAILGIVSILVLNGYSGLRYRAKNTGAKIDLSYHLETLRSLPMYCLLPPDANQSFGQGAVRLSMVCIEKFELRESRVFEQKPFFNTYYVLGNPIPRFLWDDKPEALGHTLPRDLGFWSTGYVNVGPGIVGHFFHEGGLFFAVFYGWIFGYFLGVFDDLLRYGERHPLVLGLLCTTAGQFVGFSRGDIGVFGVHIIASCVTVGFVCFFCYLIGLPSVSHDTRNR</sequence>
<evidence type="ECO:0000313" key="2">
    <source>
        <dbReference type="EMBL" id="TWT83866.1"/>
    </source>
</evidence>
<feature type="transmembrane region" description="Helical" evidence="1">
    <location>
        <begin position="121"/>
        <end position="138"/>
    </location>
</feature>
<comment type="caution">
    <text evidence="2">The sequence shown here is derived from an EMBL/GenBank/DDBJ whole genome shotgun (WGS) entry which is preliminary data.</text>
</comment>
<feature type="transmembrane region" description="Helical" evidence="1">
    <location>
        <begin position="174"/>
        <end position="191"/>
    </location>
</feature>
<feature type="transmembrane region" description="Helical" evidence="1">
    <location>
        <begin position="144"/>
        <end position="162"/>
    </location>
</feature>
<keyword evidence="3" id="KW-1185">Reference proteome</keyword>
<evidence type="ECO:0000313" key="3">
    <source>
        <dbReference type="Proteomes" id="UP000315010"/>
    </source>
</evidence>
<gene>
    <name evidence="2" type="ORF">CA13_53390</name>
</gene>
<evidence type="ECO:0008006" key="4">
    <source>
        <dbReference type="Google" id="ProtNLM"/>
    </source>
</evidence>
<accession>A0A5C5Z9T9</accession>
<name>A0A5C5Z9T9_9BACT</name>
<keyword evidence="1" id="KW-0472">Membrane</keyword>
<proteinExistence type="predicted"/>
<organism evidence="2 3">
    <name type="scientific">Novipirellula herctigrandis</name>
    <dbReference type="NCBI Taxonomy" id="2527986"/>
    <lineage>
        <taxon>Bacteria</taxon>
        <taxon>Pseudomonadati</taxon>
        <taxon>Planctomycetota</taxon>
        <taxon>Planctomycetia</taxon>
        <taxon>Pirellulales</taxon>
        <taxon>Pirellulaceae</taxon>
        <taxon>Novipirellula</taxon>
    </lineage>
</organism>
<feature type="transmembrane region" description="Helical" evidence="1">
    <location>
        <begin position="415"/>
        <end position="438"/>
    </location>
</feature>
<dbReference type="AlphaFoldDB" id="A0A5C5Z9T9"/>
<keyword evidence="1" id="KW-0812">Transmembrane</keyword>
<feature type="transmembrane region" description="Helical" evidence="1">
    <location>
        <begin position="76"/>
        <end position="94"/>
    </location>
</feature>